<evidence type="ECO:0000313" key="6">
    <source>
        <dbReference type="Proteomes" id="UP000249115"/>
    </source>
</evidence>
<dbReference type="InterPro" id="IPR017937">
    <property type="entry name" value="Thioredoxin_CS"/>
</dbReference>
<dbReference type="PROSITE" id="PS00194">
    <property type="entry name" value="THIOREDOXIN_1"/>
    <property type="match status" value="1"/>
</dbReference>
<dbReference type="RefSeq" id="WP_143244265.1">
    <property type="nucleotide sequence ID" value="NZ_MSSV01000034.1"/>
</dbReference>
<dbReference type="InterPro" id="IPR013766">
    <property type="entry name" value="Thioredoxin_domain"/>
</dbReference>
<feature type="chain" id="PRO_5015975687" evidence="2">
    <location>
        <begin position="23"/>
        <end position="578"/>
    </location>
</feature>
<dbReference type="Proteomes" id="UP000321927">
    <property type="component" value="Unassembled WGS sequence"/>
</dbReference>
<feature type="domain" description="Thioredoxin" evidence="3">
    <location>
        <begin position="413"/>
        <end position="558"/>
    </location>
</feature>
<feature type="signal peptide" evidence="2">
    <location>
        <begin position="1"/>
        <end position="22"/>
    </location>
</feature>
<dbReference type="Proteomes" id="UP000249115">
    <property type="component" value="Unassembled WGS sequence"/>
</dbReference>
<evidence type="ECO:0000313" key="5">
    <source>
        <dbReference type="EMBL" id="TXD75527.1"/>
    </source>
</evidence>
<dbReference type="GO" id="GO:0016853">
    <property type="term" value="F:isomerase activity"/>
    <property type="evidence" value="ECO:0007669"/>
    <property type="project" value="UniProtKB-KW"/>
</dbReference>
<keyword evidence="7" id="KW-1185">Reference proteome</keyword>
<dbReference type="InterPro" id="IPR036249">
    <property type="entry name" value="Thioredoxin-like_sf"/>
</dbReference>
<evidence type="ECO:0000256" key="1">
    <source>
        <dbReference type="ARBA" id="ARBA00023284"/>
    </source>
</evidence>
<sequence>MKKHILICLMGLLCLPISTLKAQSKVAESPPGTDLVYQPGLPAGNRIADFSVSDLKVGFPGQEGASSSARLEILGFFTLKSIIKPAASNTQALRYTISTRELDPYYQIAEVSEDSIALSEGSFYAGTSGKQVFEIRIPLTQKYSRFSLFDRDTPLMESIWVQPGDSLLVNWDQRKNTFYFSGPAAPWLSLQNELKEIASREKLLSNPVMILSDEQVMINTPAKLEAYQEASQAYLSGWSNRIEWLTTEELRMERATELFERVESSELFATLDAKQHTLDQMSYAWLRSYWKGKLQKEALEFVRACRPTDDKWANLILSYTEDPALVHPVINEYPYEVAESIYLENMLLESLLPVSFPYLAEVLPIGLKDQVMGLYLIRQYKELVDADSLINYSIVNSQTPWIAQRLDALYQSNLIGRPFSDFPFAGPTGKVVTPSHWKGKLVLIDFWLSGCGACLSFANTVFIPLMEEFKNNEFLQFVTVSGGKEGDQWIKSLDSGRYTTDQSMNLFSGGAEHPTLKQNHIRSFPAQVLLDPDGNILKTGGFPKELDSWISLINSYLEEHPLAQNQEAQPVTYSILKD</sequence>
<protein>
    <submittedName>
        <fullName evidence="4">Thiol-disulfide isomerase/thioredoxin</fullName>
    </submittedName>
</protein>
<dbReference type="EMBL" id="VORV01000024">
    <property type="protein sequence ID" value="TXD75527.1"/>
    <property type="molecule type" value="Genomic_DNA"/>
</dbReference>
<reference evidence="5 7" key="2">
    <citation type="submission" date="2019-08" db="EMBL/GenBank/DDBJ databases">
        <title>Genome of Algoriphagus ratkowskyi IC026.</title>
        <authorList>
            <person name="Bowman J.P."/>
        </authorList>
    </citation>
    <scope>NUCLEOTIDE SEQUENCE [LARGE SCALE GENOMIC DNA]</scope>
    <source>
        <strain evidence="5 7">IC026</strain>
    </source>
</reference>
<keyword evidence="1" id="KW-0676">Redox-active center</keyword>
<organism evidence="4 6">
    <name type="scientific">Algoriphagus ratkowskyi</name>
    <dbReference type="NCBI Taxonomy" id="57028"/>
    <lineage>
        <taxon>Bacteria</taxon>
        <taxon>Pseudomonadati</taxon>
        <taxon>Bacteroidota</taxon>
        <taxon>Cytophagia</taxon>
        <taxon>Cytophagales</taxon>
        <taxon>Cyclobacteriaceae</taxon>
        <taxon>Algoriphagus</taxon>
    </lineage>
</organism>
<comment type="caution">
    <text evidence="4">The sequence shown here is derived from an EMBL/GenBank/DDBJ whole genome shotgun (WGS) entry which is preliminary data.</text>
</comment>
<evidence type="ECO:0000259" key="3">
    <source>
        <dbReference type="PROSITE" id="PS51352"/>
    </source>
</evidence>
<proteinExistence type="predicted"/>
<gene>
    <name evidence="5" type="ORF">ESW18_20155</name>
    <name evidence="4" type="ORF">LV84_04148</name>
</gene>
<evidence type="ECO:0000256" key="2">
    <source>
        <dbReference type="SAM" id="SignalP"/>
    </source>
</evidence>
<name>A0A2W7QN91_9BACT</name>
<dbReference type="EMBL" id="QKZU01000026">
    <property type="protein sequence ID" value="PZX49958.1"/>
    <property type="molecule type" value="Genomic_DNA"/>
</dbReference>
<dbReference type="SUPFAM" id="SSF52833">
    <property type="entry name" value="Thioredoxin-like"/>
    <property type="match status" value="1"/>
</dbReference>
<dbReference type="AlphaFoldDB" id="A0A2W7QN91"/>
<keyword evidence="2" id="KW-0732">Signal</keyword>
<evidence type="ECO:0000313" key="4">
    <source>
        <dbReference type="EMBL" id="PZX49958.1"/>
    </source>
</evidence>
<dbReference type="OrthoDB" id="9815205at2"/>
<evidence type="ECO:0000313" key="7">
    <source>
        <dbReference type="Proteomes" id="UP000321927"/>
    </source>
</evidence>
<dbReference type="PROSITE" id="PS51352">
    <property type="entry name" value="THIOREDOXIN_2"/>
    <property type="match status" value="1"/>
</dbReference>
<reference evidence="4 6" key="1">
    <citation type="submission" date="2018-06" db="EMBL/GenBank/DDBJ databases">
        <title>Genomic Encyclopedia of Archaeal and Bacterial Type Strains, Phase II (KMG-II): from individual species to whole genera.</title>
        <authorList>
            <person name="Goeker M."/>
        </authorList>
    </citation>
    <scope>NUCLEOTIDE SEQUENCE [LARGE SCALE GENOMIC DNA]</scope>
    <source>
        <strain evidence="4 6">DSM 22686</strain>
    </source>
</reference>
<accession>A0A2W7QN91</accession>
<keyword evidence="4" id="KW-0413">Isomerase</keyword>
<dbReference type="Gene3D" id="3.40.30.10">
    <property type="entry name" value="Glutaredoxin"/>
    <property type="match status" value="1"/>
</dbReference>